<protein>
    <recommendedName>
        <fullName evidence="4">DUF3617 family protein</fullName>
    </recommendedName>
</protein>
<sequence length="134" mass="13992">MRGYLSSVALGLAAALAASMPVAAEDFSFIAGKYALDPEDCKLLGKGKPFSKELVGAISQEVLTPEGITSPREVHCKFRSSSAADNGWTVKADCEEMGAAEAYELAVTSAADGALAVVSEDVYGPEPLVFKQCK</sequence>
<feature type="signal peptide" evidence="1">
    <location>
        <begin position="1"/>
        <end position="24"/>
    </location>
</feature>
<accession>A0A6I3KDF7</accession>
<organism evidence="2 3">
    <name type="scientific">Hyphomicrobium album</name>
    <dbReference type="NCBI Taxonomy" id="2665159"/>
    <lineage>
        <taxon>Bacteria</taxon>
        <taxon>Pseudomonadati</taxon>
        <taxon>Pseudomonadota</taxon>
        <taxon>Alphaproteobacteria</taxon>
        <taxon>Hyphomicrobiales</taxon>
        <taxon>Hyphomicrobiaceae</taxon>
        <taxon>Hyphomicrobium</taxon>
    </lineage>
</organism>
<dbReference type="RefSeq" id="WP_154738057.1">
    <property type="nucleotide sequence ID" value="NZ_WMBQ01000001.1"/>
</dbReference>
<evidence type="ECO:0000313" key="3">
    <source>
        <dbReference type="Proteomes" id="UP000440694"/>
    </source>
</evidence>
<dbReference type="Proteomes" id="UP000440694">
    <property type="component" value="Unassembled WGS sequence"/>
</dbReference>
<evidence type="ECO:0008006" key="4">
    <source>
        <dbReference type="Google" id="ProtNLM"/>
    </source>
</evidence>
<keyword evidence="3" id="KW-1185">Reference proteome</keyword>
<gene>
    <name evidence="2" type="ORF">GIW81_04155</name>
</gene>
<feature type="chain" id="PRO_5026087727" description="DUF3617 family protein" evidence="1">
    <location>
        <begin position="25"/>
        <end position="134"/>
    </location>
</feature>
<keyword evidence="1" id="KW-0732">Signal</keyword>
<name>A0A6I3KDF7_9HYPH</name>
<evidence type="ECO:0000313" key="2">
    <source>
        <dbReference type="EMBL" id="MTD93525.1"/>
    </source>
</evidence>
<proteinExistence type="predicted"/>
<comment type="caution">
    <text evidence="2">The sequence shown here is derived from an EMBL/GenBank/DDBJ whole genome shotgun (WGS) entry which is preliminary data.</text>
</comment>
<evidence type="ECO:0000256" key="1">
    <source>
        <dbReference type="SAM" id="SignalP"/>
    </source>
</evidence>
<dbReference type="EMBL" id="WMBQ01000001">
    <property type="protein sequence ID" value="MTD93525.1"/>
    <property type="molecule type" value="Genomic_DNA"/>
</dbReference>
<reference evidence="2 3" key="1">
    <citation type="submission" date="2019-11" db="EMBL/GenBank/DDBJ databases">
        <title>Identification of a novel strain.</title>
        <authorList>
            <person name="Xu Q."/>
            <person name="Wang G."/>
        </authorList>
    </citation>
    <scope>NUCLEOTIDE SEQUENCE [LARGE SCALE GENOMIC DNA]</scope>
    <source>
        <strain evidence="3">xq</strain>
    </source>
</reference>
<dbReference type="AlphaFoldDB" id="A0A6I3KDF7"/>